<dbReference type="EMBL" id="VSRR010043750">
    <property type="protein sequence ID" value="MPC76611.1"/>
    <property type="molecule type" value="Genomic_DNA"/>
</dbReference>
<feature type="region of interest" description="Disordered" evidence="1">
    <location>
        <begin position="1"/>
        <end position="26"/>
    </location>
</feature>
<name>A0A5B7HUB5_PORTR</name>
<sequence>MSSASEAAAVRHMAERQEGSGRGRQRFQGVKKKILCDVMI</sequence>
<comment type="caution">
    <text evidence="2">The sequence shown here is derived from an EMBL/GenBank/DDBJ whole genome shotgun (WGS) entry which is preliminary data.</text>
</comment>
<proteinExistence type="predicted"/>
<evidence type="ECO:0000313" key="2">
    <source>
        <dbReference type="EMBL" id="MPC76611.1"/>
    </source>
</evidence>
<organism evidence="2 3">
    <name type="scientific">Portunus trituberculatus</name>
    <name type="common">Swimming crab</name>
    <name type="synonym">Neptunus trituberculatus</name>
    <dbReference type="NCBI Taxonomy" id="210409"/>
    <lineage>
        <taxon>Eukaryota</taxon>
        <taxon>Metazoa</taxon>
        <taxon>Ecdysozoa</taxon>
        <taxon>Arthropoda</taxon>
        <taxon>Crustacea</taxon>
        <taxon>Multicrustacea</taxon>
        <taxon>Malacostraca</taxon>
        <taxon>Eumalacostraca</taxon>
        <taxon>Eucarida</taxon>
        <taxon>Decapoda</taxon>
        <taxon>Pleocyemata</taxon>
        <taxon>Brachyura</taxon>
        <taxon>Eubrachyura</taxon>
        <taxon>Portunoidea</taxon>
        <taxon>Portunidae</taxon>
        <taxon>Portuninae</taxon>
        <taxon>Portunus</taxon>
    </lineage>
</organism>
<evidence type="ECO:0000256" key="1">
    <source>
        <dbReference type="SAM" id="MobiDB-lite"/>
    </source>
</evidence>
<reference evidence="2 3" key="1">
    <citation type="submission" date="2019-05" db="EMBL/GenBank/DDBJ databases">
        <title>Another draft genome of Portunus trituberculatus and its Hox gene families provides insights of decapod evolution.</title>
        <authorList>
            <person name="Jeong J.-H."/>
            <person name="Song I."/>
            <person name="Kim S."/>
            <person name="Choi T."/>
            <person name="Kim D."/>
            <person name="Ryu S."/>
            <person name="Kim W."/>
        </authorList>
    </citation>
    <scope>NUCLEOTIDE SEQUENCE [LARGE SCALE GENOMIC DNA]</scope>
    <source>
        <tissue evidence="2">Muscle</tissue>
    </source>
</reference>
<protein>
    <submittedName>
        <fullName evidence="2">Uncharacterized protein</fullName>
    </submittedName>
</protein>
<dbReference type="Proteomes" id="UP000324222">
    <property type="component" value="Unassembled WGS sequence"/>
</dbReference>
<feature type="compositionally biased region" description="Basic and acidic residues" evidence="1">
    <location>
        <begin position="12"/>
        <end position="21"/>
    </location>
</feature>
<evidence type="ECO:0000313" key="3">
    <source>
        <dbReference type="Proteomes" id="UP000324222"/>
    </source>
</evidence>
<gene>
    <name evidence="2" type="ORF">E2C01_071028</name>
</gene>
<dbReference type="AlphaFoldDB" id="A0A5B7HUB5"/>
<accession>A0A5B7HUB5</accession>
<keyword evidence="3" id="KW-1185">Reference proteome</keyword>